<sequence length="75" mass="8146">MIKSSIVVKADYVLDEGLELHLEANGPEDVLGLALLLVAPQRFQAGSHVALSEVLPELDIAMAVPKLLERLVKEE</sequence>
<evidence type="ECO:0000313" key="2">
    <source>
        <dbReference type="Proteomes" id="UP000014463"/>
    </source>
</evidence>
<accession>S2LHA7</accession>
<organism evidence="1 2">
    <name type="scientific">Litchfieldella anticariensis (strain DSM 16096 / CECT 5854 / CIP 108499 / LMG 22089 / FP35)</name>
    <name type="common">Halomonas anticariensis</name>
    <dbReference type="NCBI Taxonomy" id="1121939"/>
    <lineage>
        <taxon>Bacteria</taxon>
        <taxon>Pseudomonadati</taxon>
        <taxon>Pseudomonadota</taxon>
        <taxon>Gammaproteobacteria</taxon>
        <taxon>Oceanospirillales</taxon>
        <taxon>Halomonadaceae</taxon>
        <taxon>Litchfieldella</taxon>
    </lineage>
</organism>
<dbReference type="PATRIC" id="fig|1121939.11.peg.319"/>
<dbReference type="STRING" id="1121939.L861_01705"/>
<dbReference type="EMBL" id="ASTJ01000011">
    <property type="protein sequence ID" value="EPC04046.1"/>
    <property type="molecule type" value="Genomic_DNA"/>
</dbReference>
<gene>
    <name evidence="1" type="ORF">L861_01705</name>
</gene>
<name>S2LHA7_LITA3</name>
<keyword evidence="2" id="KW-1185">Reference proteome</keyword>
<evidence type="ECO:0000313" key="1">
    <source>
        <dbReference type="EMBL" id="EPC04046.1"/>
    </source>
</evidence>
<reference evidence="1 2" key="1">
    <citation type="journal article" date="2013" name="Genome Announc.">
        <title>Draft genome sequence of the moderately halophilic gammaproteobacterium Halomonas anticariensis FP35.</title>
        <authorList>
            <person name="Tahrioui A."/>
            <person name="Quesada E."/>
            <person name="Llamas I."/>
        </authorList>
    </citation>
    <scope>NUCLEOTIDE SEQUENCE [LARGE SCALE GENOMIC DNA]</scope>
    <source>
        <strain evidence="2">DSM 16096 / CECT 5854 / LMG 22089 / FP35</strain>
    </source>
</reference>
<proteinExistence type="predicted"/>
<comment type="caution">
    <text evidence="1">The sequence shown here is derived from an EMBL/GenBank/DDBJ whole genome shotgun (WGS) entry which is preliminary data.</text>
</comment>
<dbReference type="Proteomes" id="UP000014463">
    <property type="component" value="Unassembled WGS sequence"/>
</dbReference>
<dbReference type="AlphaFoldDB" id="S2LHA7"/>
<protein>
    <submittedName>
        <fullName evidence="1">Uncharacterized protein</fullName>
    </submittedName>
</protein>